<proteinExistence type="predicted"/>
<evidence type="ECO:0000313" key="3">
    <source>
        <dbReference type="Proteomes" id="UP001596512"/>
    </source>
</evidence>
<reference evidence="3" key="1">
    <citation type="journal article" date="2019" name="Int. J. Syst. Evol. Microbiol.">
        <title>The Global Catalogue of Microorganisms (GCM) 10K type strain sequencing project: providing services to taxonomists for standard genome sequencing and annotation.</title>
        <authorList>
            <consortium name="The Broad Institute Genomics Platform"/>
            <consortium name="The Broad Institute Genome Sequencing Center for Infectious Disease"/>
            <person name="Wu L."/>
            <person name="Ma J."/>
        </authorList>
    </citation>
    <scope>NUCLEOTIDE SEQUENCE [LARGE SCALE GENOMIC DNA]</scope>
    <source>
        <strain evidence="3">JCM 17695</strain>
    </source>
</reference>
<dbReference type="PROSITE" id="PS51340">
    <property type="entry name" value="MOSC"/>
    <property type="match status" value="1"/>
</dbReference>
<sequence>MIEVTGLRNPCVQIDAFRPGLLKQVVHRENGTLIRKAGVMSVVVTGGRVSLGDRIEVELPPPPHHALERV</sequence>
<gene>
    <name evidence="2" type="ORF">ACFQV2_34095</name>
</gene>
<dbReference type="EMBL" id="JBHTEY010000004">
    <property type="protein sequence ID" value="MFC7617691.1"/>
    <property type="molecule type" value="Genomic_DNA"/>
</dbReference>
<keyword evidence="3" id="KW-1185">Reference proteome</keyword>
<comment type="caution">
    <text evidence="2">The sequence shown here is derived from an EMBL/GenBank/DDBJ whole genome shotgun (WGS) entry which is preliminary data.</text>
</comment>
<dbReference type="InterPro" id="IPR011037">
    <property type="entry name" value="Pyrv_Knase-like_insert_dom_sf"/>
</dbReference>
<evidence type="ECO:0000259" key="1">
    <source>
        <dbReference type="PROSITE" id="PS51340"/>
    </source>
</evidence>
<organism evidence="2 3">
    <name type="scientific">Actinokineospora soli</name>
    <dbReference type="NCBI Taxonomy" id="1048753"/>
    <lineage>
        <taxon>Bacteria</taxon>
        <taxon>Bacillati</taxon>
        <taxon>Actinomycetota</taxon>
        <taxon>Actinomycetes</taxon>
        <taxon>Pseudonocardiales</taxon>
        <taxon>Pseudonocardiaceae</taxon>
        <taxon>Actinokineospora</taxon>
    </lineage>
</organism>
<dbReference type="Proteomes" id="UP001596512">
    <property type="component" value="Unassembled WGS sequence"/>
</dbReference>
<dbReference type="InterPro" id="IPR005302">
    <property type="entry name" value="MoCF_Sase_C"/>
</dbReference>
<accession>A0ABW2TY67</accession>
<protein>
    <recommendedName>
        <fullName evidence="1">MOSC domain-containing protein</fullName>
    </recommendedName>
</protein>
<feature type="domain" description="MOSC" evidence="1">
    <location>
        <begin position="1"/>
        <end position="58"/>
    </location>
</feature>
<dbReference type="SUPFAM" id="SSF50800">
    <property type="entry name" value="PK beta-barrel domain-like"/>
    <property type="match status" value="1"/>
</dbReference>
<dbReference type="Gene3D" id="2.40.33.20">
    <property type="entry name" value="PK beta-barrel domain-like"/>
    <property type="match status" value="1"/>
</dbReference>
<name>A0ABW2TY67_9PSEU</name>
<evidence type="ECO:0000313" key="2">
    <source>
        <dbReference type="EMBL" id="MFC7617691.1"/>
    </source>
</evidence>